<sequence>MTRQWTHQWSRRFGTALCGVLVLAGCTDDTGPEPPAPVVTTQEFEQRLTEYLSRAVNGALEPEAQASGPTHSRTVGCGDLREGGPAWGVRPRAELTVSAGEKAEKYLDDLDTWMIGEGFGERTKRVRAGSPADVREITGEHDDGTELLMEMALDSGQFTVSLTGPCTWPPDRPGGPPSSGRLPPLPPPSGPMGTGSDADPAPCRSPKLYVYNRTSRPFAGRGPHLMAMVRYSDEREMEYTEFSLPRAWEPRYAPGTSRRNLDEVQLLVCVRVTATRDSRQDVTCSYASERALLAGGSPFTFNLFESVYHVTVREARSGKVVSEFTVPGRQRGEQNCPYRMSYNRKLARGIDEATFQRRLRPLVEARR</sequence>
<evidence type="ECO:0008006" key="4">
    <source>
        <dbReference type="Google" id="ProtNLM"/>
    </source>
</evidence>
<feature type="compositionally biased region" description="Pro residues" evidence="1">
    <location>
        <begin position="167"/>
        <end position="176"/>
    </location>
</feature>
<proteinExistence type="predicted"/>
<evidence type="ECO:0000256" key="1">
    <source>
        <dbReference type="SAM" id="MobiDB-lite"/>
    </source>
</evidence>
<dbReference type="RefSeq" id="WP_331207821.1">
    <property type="nucleotide sequence ID" value="NZ_JAZGQL010000007.1"/>
</dbReference>
<gene>
    <name evidence="2" type="ORF">V1634_11945</name>
</gene>
<feature type="region of interest" description="Disordered" evidence="1">
    <location>
        <begin position="164"/>
        <end position="205"/>
    </location>
</feature>
<accession>A0ABU7SC68</accession>
<organism evidence="2 3">
    <name type="scientific">Plantactinospora veratri</name>
    <dbReference type="NCBI Taxonomy" id="1436122"/>
    <lineage>
        <taxon>Bacteria</taxon>
        <taxon>Bacillati</taxon>
        <taxon>Actinomycetota</taxon>
        <taxon>Actinomycetes</taxon>
        <taxon>Micromonosporales</taxon>
        <taxon>Micromonosporaceae</taxon>
        <taxon>Plantactinospora</taxon>
    </lineage>
</organism>
<dbReference type="EMBL" id="JAZGQL010000007">
    <property type="protein sequence ID" value="MEE6307534.1"/>
    <property type="molecule type" value="Genomic_DNA"/>
</dbReference>
<protein>
    <recommendedName>
        <fullName evidence="4">Lipoprotein</fullName>
    </recommendedName>
</protein>
<keyword evidence="3" id="KW-1185">Reference proteome</keyword>
<dbReference type="Proteomes" id="UP001339911">
    <property type="component" value="Unassembled WGS sequence"/>
</dbReference>
<evidence type="ECO:0000313" key="2">
    <source>
        <dbReference type="EMBL" id="MEE6307534.1"/>
    </source>
</evidence>
<evidence type="ECO:0000313" key="3">
    <source>
        <dbReference type="Proteomes" id="UP001339911"/>
    </source>
</evidence>
<comment type="caution">
    <text evidence="2">The sequence shown here is derived from an EMBL/GenBank/DDBJ whole genome shotgun (WGS) entry which is preliminary data.</text>
</comment>
<dbReference type="PROSITE" id="PS51257">
    <property type="entry name" value="PROKAR_LIPOPROTEIN"/>
    <property type="match status" value="1"/>
</dbReference>
<name>A0ABU7SC68_9ACTN</name>
<reference evidence="2 3" key="1">
    <citation type="submission" date="2024-01" db="EMBL/GenBank/DDBJ databases">
        <title>Genome insights into Plantactinospora veratri sp. nov.</title>
        <authorList>
            <person name="Wang L."/>
        </authorList>
    </citation>
    <scope>NUCLEOTIDE SEQUENCE [LARGE SCALE GENOMIC DNA]</scope>
    <source>
        <strain evidence="2 3">NEAU-FHS4</strain>
    </source>
</reference>